<accession>A0ABR1C8J8</accession>
<evidence type="ECO:0000313" key="2">
    <source>
        <dbReference type="Proteomes" id="UP001303046"/>
    </source>
</evidence>
<dbReference type="EMBL" id="JAVFWL010000002">
    <property type="protein sequence ID" value="KAK6733586.1"/>
    <property type="molecule type" value="Genomic_DNA"/>
</dbReference>
<protein>
    <submittedName>
        <fullName evidence="1">Uncharacterized protein</fullName>
    </submittedName>
</protein>
<evidence type="ECO:0000313" key="1">
    <source>
        <dbReference type="EMBL" id="KAK6733586.1"/>
    </source>
</evidence>
<dbReference type="Proteomes" id="UP001303046">
    <property type="component" value="Unassembled WGS sequence"/>
</dbReference>
<comment type="caution">
    <text evidence="1">The sequence shown here is derived from an EMBL/GenBank/DDBJ whole genome shotgun (WGS) entry which is preliminary data.</text>
</comment>
<keyword evidence="2" id="KW-1185">Reference proteome</keyword>
<gene>
    <name evidence="1" type="primary">Necator_chrII.g5169</name>
    <name evidence="1" type="ORF">RB195_017377</name>
</gene>
<organism evidence="1 2">
    <name type="scientific">Necator americanus</name>
    <name type="common">Human hookworm</name>
    <dbReference type="NCBI Taxonomy" id="51031"/>
    <lineage>
        <taxon>Eukaryota</taxon>
        <taxon>Metazoa</taxon>
        <taxon>Ecdysozoa</taxon>
        <taxon>Nematoda</taxon>
        <taxon>Chromadorea</taxon>
        <taxon>Rhabditida</taxon>
        <taxon>Rhabditina</taxon>
        <taxon>Rhabditomorpha</taxon>
        <taxon>Strongyloidea</taxon>
        <taxon>Ancylostomatidae</taxon>
        <taxon>Bunostominae</taxon>
        <taxon>Necator</taxon>
    </lineage>
</organism>
<name>A0ABR1C8J8_NECAM</name>
<reference evidence="1 2" key="1">
    <citation type="submission" date="2023-08" db="EMBL/GenBank/DDBJ databases">
        <title>A Necator americanus chromosomal reference genome.</title>
        <authorList>
            <person name="Ilik V."/>
            <person name="Petrzelkova K.J."/>
            <person name="Pardy F."/>
            <person name="Fuh T."/>
            <person name="Niatou-Singa F.S."/>
            <person name="Gouil Q."/>
            <person name="Baker L."/>
            <person name="Ritchie M.E."/>
            <person name="Jex A.R."/>
            <person name="Gazzola D."/>
            <person name="Li H."/>
            <person name="Toshio Fujiwara R."/>
            <person name="Zhan B."/>
            <person name="Aroian R.V."/>
            <person name="Pafco B."/>
            <person name="Schwarz E.M."/>
        </authorList>
    </citation>
    <scope>NUCLEOTIDE SEQUENCE [LARGE SCALE GENOMIC DNA]</scope>
    <source>
        <strain evidence="1 2">Aroian</strain>
        <tissue evidence="1">Whole animal</tissue>
    </source>
</reference>
<sequence>MHSGDLSSGSVSQAGKEFDKPTFRLLGIGSLVESKPHLRFTTVSAKCRKAAPDPNRRKEVYNDCVIEDSLSQGDWHIKEDPKVDYKMLLGGLRACSERASNPLTANLDSIPRTTKELLKRRRTLRLDPNASHIERQKKILEAAQRRTSLKKCRRDLREYNIPLAALLSKYGIRMSSRR</sequence>
<proteinExistence type="predicted"/>